<dbReference type="InterPro" id="IPR050164">
    <property type="entry name" value="Peptidase_C19"/>
</dbReference>
<gene>
    <name evidence="2" type="ORF">FGO68_gene10204</name>
</gene>
<dbReference type="CDD" id="cd02257">
    <property type="entry name" value="Peptidase_C19"/>
    <property type="match status" value="1"/>
</dbReference>
<dbReference type="GO" id="GO:0005829">
    <property type="term" value="C:cytosol"/>
    <property type="evidence" value="ECO:0007669"/>
    <property type="project" value="TreeGrafter"/>
</dbReference>
<comment type="caution">
    <text evidence="2">The sequence shown here is derived from an EMBL/GenBank/DDBJ whole genome shotgun (WGS) entry which is preliminary data.</text>
</comment>
<dbReference type="InterPro" id="IPR038765">
    <property type="entry name" value="Papain-like_cys_pep_sf"/>
</dbReference>
<sequence length="373" mass="43743">MKGVYDAYELVAHHSESITPGEERYSGQKERASGFRATKFAEKWALKPCIFGLENNRYFCYLNSMLQCVLNIGGFMTYYRQQRFLEITLTKPILKGLSFSKTIAQLCEEIDSKNLTLARAKQIKVIQPKQLRRLLQKTFSPIMEHDAHEFLLSLFCNLREETTDKRINYPRDPKSTEFTPGRFPSFIDQNFITIENTQILCQKCKHSENSLQYFTTLPLSVEGIHSIHDSIEHYSKPEELSDYRCEGCKVMQNCQMRRKLVHLSDCLVIQLQRFAQYPRLRKIRGLIKFDEYMDMGTICPDKVNPFQSIYELKSIAVHLGTIYGGHYVAYCKKEDGQWYFMDDERVGKVSTEEVFRQDAYILFYQKQRQDQGC</sequence>
<accession>A0A8J8NAP9</accession>
<dbReference type="GO" id="GO:0004843">
    <property type="term" value="F:cysteine-type deubiquitinase activity"/>
    <property type="evidence" value="ECO:0007669"/>
    <property type="project" value="InterPro"/>
</dbReference>
<evidence type="ECO:0000259" key="1">
    <source>
        <dbReference type="PROSITE" id="PS50235"/>
    </source>
</evidence>
<reference evidence="2" key="1">
    <citation type="submission" date="2019-06" db="EMBL/GenBank/DDBJ databases">
        <authorList>
            <person name="Zheng W."/>
        </authorList>
    </citation>
    <scope>NUCLEOTIDE SEQUENCE</scope>
    <source>
        <strain evidence="2">QDHG01</strain>
    </source>
</reference>
<evidence type="ECO:0000313" key="2">
    <source>
        <dbReference type="EMBL" id="TNV71235.1"/>
    </source>
</evidence>
<dbReference type="PROSITE" id="PS50235">
    <property type="entry name" value="USP_3"/>
    <property type="match status" value="1"/>
</dbReference>
<dbReference type="InterPro" id="IPR028889">
    <property type="entry name" value="USP"/>
</dbReference>
<dbReference type="EMBL" id="RRYP01030224">
    <property type="protein sequence ID" value="TNV71235.1"/>
    <property type="molecule type" value="Genomic_DNA"/>
</dbReference>
<organism evidence="2 3">
    <name type="scientific">Halteria grandinella</name>
    <dbReference type="NCBI Taxonomy" id="5974"/>
    <lineage>
        <taxon>Eukaryota</taxon>
        <taxon>Sar</taxon>
        <taxon>Alveolata</taxon>
        <taxon>Ciliophora</taxon>
        <taxon>Intramacronucleata</taxon>
        <taxon>Spirotrichea</taxon>
        <taxon>Stichotrichia</taxon>
        <taxon>Sporadotrichida</taxon>
        <taxon>Halteriidae</taxon>
        <taxon>Halteria</taxon>
    </lineage>
</organism>
<dbReference type="SUPFAM" id="SSF54001">
    <property type="entry name" value="Cysteine proteinases"/>
    <property type="match status" value="1"/>
</dbReference>
<dbReference type="AlphaFoldDB" id="A0A8J8NAP9"/>
<dbReference type="PROSITE" id="PS00973">
    <property type="entry name" value="USP_2"/>
    <property type="match status" value="1"/>
</dbReference>
<evidence type="ECO:0000313" key="3">
    <source>
        <dbReference type="Proteomes" id="UP000785679"/>
    </source>
</evidence>
<name>A0A8J8NAP9_HALGN</name>
<dbReference type="OrthoDB" id="420187at2759"/>
<dbReference type="GO" id="GO:0005634">
    <property type="term" value="C:nucleus"/>
    <property type="evidence" value="ECO:0007669"/>
    <property type="project" value="TreeGrafter"/>
</dbReference>
<dbReference type="InterPro" id="IPR018200">
    <property type="entry name" value="USP_CS"/>
</dbReference>
<dbReference type="Pfam" id="PF00443">
    <property type="entry name" value="UCH"/>
    <property type="match status" value="1"/>
</dbReference>
<dbReference type="InterPro" id="IPR001394">
    <property type="entry name" value="Peptidase_C19_UCH"/>
</dbReference>
<proteinExistence type="predicted"/>
<keyword evidence="3" id="KW-1185">Reference proteome</keyword>
<dbReference type="Gene3D" id="3.90.70.10">
    <property type="entry name" value="Cysteine proteinases"/>
    <property type="match status" value="1"/>
</dbReference>
<dbReference type="PANTHER" id="PTHR24006">
    <property type="entry name" value="UBIQUITIN CARBOXYL-TERMINAL HYDROLASE"/>
    <property type="match status" value="1"/>
</dbReference>
<dbReference type="GO" id="GO:0016579">
    <property type="term" value="P:protein deubiquitination"/>
    <property type="evidence" value="ECO:0007669"/>
    <property type="project" value="InterPro"/>
</dbReference>
<feature type="domain" description="USP" evidence="1">
    <location>
        <begin position="51"/>
        <end position="367"/>
    </location>
</feature>
<protein>
    <recommendedName>
        <fullName evidence="1">USP domain-containing protein</fullName>
    </recommendedName>
</protein>
<dbReference type="PANTHER" id="PTHR24006:SF827">
    <property type="entry name" value="UBIQUITIN CARBOXYL-TERMINAL HYDROLASE 34"/>
    <property type="match status" value="1"/>
</dbReference>
<dbReference type="Proteomes" id="UP000785679">
    <property type="component" value="Unassembled WGS sequence"/>
</dbReference>